<reference evidence="2 3" key="1">
    <citation type="submission" date="2019-02" db="EMBL/GenBank/DDBJ databases">
        <title>Opniocepnalus argus genome.</title>
        <authorList>
            <person name="Zhou C."/>
            <person name="Xiao S."/>
        </authorList>
    </citation>
    <scope>NUCLEOTIDE SEQUENCE [LARGE SCALE GENOMIC DNA]</scope>
    <source>
        <strain evidence="2">OARG1902GOOAL</strain>
        <tissue evidence="2">Muscle</tissue>
    </source>
</reference>
<feature type="region of interest" description="Disordered" evidence="1">
    <location>
        <begin position="404"/>
        <end position="529"/>
    </location>
</feature>
<feature type="compositionally biased region" description="Low complexity" evidence="1">
    <location>
        <begin position="647"/>
        <end position="665"/>
    </location>
</feature>
<protein>
    <submittedName>
        <fullName evidence="2">Putative methyltransferase NSUN7</fullName>
    </submittedName>
</protein>
<proteinExistence type="predicted"/>
<keyword evidence="2" id="KW-0808">Transferase</keyword>
<feature type="compositionally biased region" description="Basic residues" evidence="1">
    <location>
        <begin position="477"/>
        <end position="487"/>
    </location>
</feature>
<dbReference type="AlphaFoldDB" id="A0A6G1PBI2"/>
<feature type="compositionally biased region" description="Basic and acidic residues" evidence="1">
    <location>
        <begin position="429"/>
        <end position="476"/>
    </location>
</feature>
<dbReference type="InterPro" id="IPR042620">
    <property type="entry name" value="NSUN7"/>
</dbReference>
<keyword evidence="2" id="KW-0489">Methyltransferase</keyword>
<accession>A0A6G1PBI2</accession>
<sequence length="671" mass="73900">MSCVVPVRMILQCKDQDLLENVIIDSCFHTSQHISSDLLPLAMVMLLDFQDRRFLLREHSTKEGEEPLPEVKALESSLYRCKTKLAASFARCRVKQNLQSVSCFLCDPVRTKHQRAKRLPLYAWVNTLKMSVEEVCETLRGAGLCEGKNIADLGESVFSRDPLCPDTLVFSQHLNATLQQSSLTTTHVLHIQEGEPGLDRSVCMAVSVLRPLLFGNTDVLVVGAFSAVTVAHIAVAATACSGRVLVCGGDHTTLHVKEIQELLTEINMKNVRVLSEAFYSLDELNLAIKHLKVILVLPQCSVSALNDPVPTIQSEHGAQDRLFVCCLCVKLHYKRVNGPIFPDDFQSGETEESKFFRLEPSHFTNGCFIARLSRQADPTKLETVHDVLARAAAKGLLGGIIHEQSKNVKKGKSRKNRVASAASKAPSPSREERQTGRELDPVAASERSETGEGDIKPSEEGEDHIKEECEKKEKNAGHKRKVKRRTKQTPTVSKSHSKSHKKNPTKKKVNQALKRGQKVKKSQPRQIPRLTLTLMSSAKQLSPITAIAHKLIDNPMIKSKESVLNSPSPARKHISPAKSTPSTPQAAKEVKRRNTQTNSKKETLADAAKAVSSFDTCEKVERPKNEVVTQKEKAAHFVLPPVPSPSPVSLHSKSGLSSISASSSSVYLPGL</sequence>
<dbReference type="EMBL" id="CM015714">
    <property type="protein sequence ID" value="KAF3687660.1"/>
    <property type="molecule type" value="Genomic_DNA"/>
</dbReference>
<dbReference type="PANTHER" id="PTHR14663:SF2">
    <property type="entry name" value="METHYLTRANSFERASE NSUN7-RELATED"/>
    <property type="match status" value="1"/>
</dbReference>
<feature type="compositionally biased region" description="Low complexity" evidence="1">
    <location>
        <begin position="419"/>
        <end position="428"/>
    </location>
</feature>
<dbReference type="Proteomes" id="UP000503349">
    <property type="component" value="Chromosome 3"/>
</dbReference>
<evidence type="ECO:0000313" key="2">
    <source>
        <dbReference type="EMBL" id="KAF3687660.1"/>
    </source>
</evidence>
<organism evidence="2 3">
    <name type="scientific">Channa argus</name>
    <name type="common">Northern snakehead</name>
    <name type="synonym">Ophicephalus argus</name>
    <dbReference type="NCBI Taxonomy" id="215402"/>
    <lineage>
        <taxon>Eukaryota</taxon>
        <taxon>Metazoa</taxon>
        <taxon>Chordata</taxon>
        <taxon>Craniata</taxon>
        <taxon>Vertebrata</taxon>
        <taxon>Euteleostomi</taxon>
        <taxon>Actinopterygii</taxon>
        <taxon>Neopterygii</taxon>
        <taxon>Teleostei</taxon>
        <taxon>Neoteleostei</taxon>
        <taxon>Acanthomorphata</taxon>
        <taxon>Anabantaria</taxon>
        <taxon>Anabantiformes</taxon>
        <taxon>Channoidei</taxon>
        <taxon>Channidae</taxon>
        <taxon>Channa</taxon>
    </lineage>
</organism>
<reference evidence="3" key="2">
    <citation type="submission" date="2019-02" db="EMBL/GenBank/DDBJ databases">
        <title>Opniocepnalus argus Var Kimnra genome.</title>
        <authorList>
            <person name="Zhou C."/>
            <person name="Xiao S."/>
        </authorList>
    </citation>
    <scope>NUCLEOTIDE SEQUENCE [LARGE SCALE GENOMIC DNA]</scope>
</reference>
<gene>
    <name evidence="2" type="ORF">EXN66_Car003332</name>
</gene>
<feature type="region of interest" description="Disordered" evidence="1">
    <location>
        <begin position="638"/>
        <end position="671"/>
    </location>
</feature>
<dbReference type="PANTHER" id="PTHR14663">
    <property type="entry name" value="METHYLTRANSFERASE NSUN7-RELATED"/>
    <property type="match status" value="1"/>
</dbReference>
<dbReference type="GO" id="GO:0032259">
    <property type="term" value="P:methylation"/>
    <property type="evidence" value="ECO:0007669"/>
    <property type="project" value="UniProtKB-KW"/>
</dbReference>
<evidence type="ECO:0000256" key="1">
    <source>
        <dbReference type="SAM" id="MobiDB-lite"/>
    </source>
</evidence>
<feature type="compositionally biased region" description="Basic residues" evidence="1">
    <location>
        <begin position="495"/>
        <end position="523"/>
    </location>
</feature>
<feature type="region of interest" description="Disordered" evidence="1">
    <location>
        <begin position="559"/>
        <end position="623"/>
    </location>
</feature>
<evidence type="ECO:0000313" key="3">
    <source>
        <dbReference type="Proteomes" id="UP000503349"/>
    </source>
</evidence>
<keyword evidence="3" id="KW-1185">Reference proteome</keyword>
<feature type="compositionally biased region" description="Basic residues" evidence="1">
    <location>
        <begin position="407"/>
        <end position="417"/>
    </location>
</feature>
<name>A0A6G1PBI2_CHAAH</name>
<dbReference type="Gene3D" id="3.30.70.1170">
    <property type="entry name" value="Sun protein, domain 3"/>
    <property type="match status" value="1"/>
</dbReference>
<dbReference type="GO" id="GO:0008168">
    <property type="term" value="F:methyltransferase activity"/>
    <property type="evidence" value="ECO:0007669"/>
    <property type="project" value="UniProtKB-KW"/>
</dbReference>